<accession>A0A927C2B1</accession>
<dbReference type="SUPFAM" id="SSF54523">
    <property type="entry name" value="Pili subunits"/>
    <property type="match status" value="1"/>
</dbReference>
<keyword evidence="7 10" id="KW-0812">Transmembrane</keyword>
<sequence>MSEGYFKIRRLQRGFTLVELLIAVAIMALLGSLAGFMLNSSLNNKERIELHQQRLEELALALQIIRRDFEQLTPRIPRDQQGDPFRARIRAEQIGEHSEVEFVHGGRRILPGQILQSDLERVRYQWEDGSLVRYSAAVADPTTNTEWQRQLMLDDVSRFVVEFYYEKRWTSFWPPNTQISATQPDGVRVVMDVAQWPDITMNILLPEIE</sequence>
<evidence type="ECO:0000256" key="8">
    <source>
        <dbReference type="ARBA" id="ARBA00022989"/>
    </source>
</evidence>
<dbReference type="PANTHER" id="PTHR39583:SF2">
    <property type="entry name" value="TYPE II SECRETION SYSTEM PROTEIN J"/>
    <property type="match status" value="1"/>
</dbReference>
<comment type="subcellular location">
    <subcellularLocation>
        <location evidence="1">Cell inner membrane</location>
        <topology evidence="1">Single-pass membrane protein</topology>
    </subcellularLocation>
</comment>
<dbReference type="EMBL" id="JACXLD010000002">
    <property type="protein sequence ID" value="MBD2858552.1"/>
    <property type="molecule type" value="Genomic_DNA"/>
</dbReference>
<dbReference type="NCBIfam" id="TIGR02532">
    <property type="entry name" value="IV_pilin_GFxxxE"/>
    <property type="match status" value="1"/>
</dbReference>
<dbReference type="Pfam" id="PF11612">
    <property type="entry name" value="T2SSJ"/>
    <property type="match status" value="1"/>
</dbReference>
<dbReference type="PANTHER" id="PTHR39583">
    <property type="entry name" value="TYPE II SECRETION SYSTEM PROTEIN J-RELATED"/>
    <property type="match status" value="1"/>
</dbReference>
<dbReference type="NCBIfam" id="TIGR01711">
    <property type="entry name" value="gspJ"/>
    <property type="match status" value="1"/>
</dbReference>
<dbReference type="Proteomes" id="UP000610558">
    <property type="component" value="Unassembled WGS sequence"/>
</dbReference>
<protein>
    <recommendedName>
        <fullName evidence="3">Type II secretion system protein J</fullName>
    </recommendedName>
</protein>
<dbReference type="InterPro" id="IPR010055">
    <property type="entry name" value="T2SS_protein-GspJ"/>
</dbReference>
<proteinExistence type="inferred from homology"/>
<dbReference type="GO" id="GO:0015628">
    <property type="term" value="P:protein secretion by the type II secretion system"/>
    <property type="evidence" value="ECO:0007669"/>
    <property type="project" value="InterPro"/>
</dbReference>
<dbReference type="InterPro" id="IPR045584">
    <property type="entry name" value="Pilin-like"/>
</dbReference>
<keyword evidence="12" id="KW-1185">Reference proteome</keyword>
<dbReference type="InterPro" id="IPR012902">
    <property type="entry name" value="N_methyl_site"/>
</dbReference>
<comment type="caution">
    <text evidence="11">The sequence shown here is derived from an EMBL/GenBank/DDBJ whole genome shotgun (WGS) entry which is preliminary data.</text>
</comment>
<gene>
    <name evidence="11" type="primary">gspJ</name>
    <name evidence="11" type="ORF">IB286_05970</name>
</gene>
<dbReference type="GO" id="GO:0015627">
    <property type="term" value="C:type II protein secretion system complex"/>
    <property type="evidence" value="ECO:0007669"/>
    <property type="project" value="InterPro"/>
</dbReference>
<evidence type="ECO:0000256" key="7">
    <source>
        <dbReference type="ARBA" id="ARBA00022692"/>
    </source>
</evidence>
<evidence type="ECO:0000256" key="1">
    <source>
        <dbReference type="ARBA" id="ARBA00004377"/>
    </source>
</evidence>
<keyword evidence="6" id="KW-0997">Cell inner membrane</keyword>
<evidence type="ECO:0000256" key="6">
    <source>
        <dbReference type="ARBA" id="ARBA00022519"/>
    </source>
</evidence>
<keyword evidence="9 10" id="KW-0472">Membrane</keyword>
<evidence type="ECO:0000313" key="12">
    <source>
        <dbReference type="Proteomes" id="UP000610558"/>
    </source>
</evidence>
<evidence type="ECO:0000256" key="2">
    <source>
        <dbReference type="ARBA" id="ARBA00011084"/>
    </source>
</evidence>
<reference evidence="11" key="1">
    <citation type="submission" date="2020-09" db="EMBL/GenBank/DDBJ databases">
        <authorList>
            <person name="Yoon J.-W."/>
        </authorList>
    </citation>
    <scope>NUCLEOTIDE SEQUENCE</scope>
    <source>
        <strain evidence="11">KMU-158</strain>
    </source>
</reference>
<dbReference type="InterPro" id="IPR051621">
    <property type="entry name" value="T2SS_protein_J"/>
</dbReference>
<name>A0A927C2B1_9GAMM</name>
<dbReference type="RefSeq" id="WP_190763478.1">
    <property type="nucleotide sequence ID" value="NZ_JACXLD010000002.1"/>
</dbReference>
<dbReference type="Gene3D" id="3.10.610.10">
    <property type="entry name" value="GSPII I/J protein-like"/>
    <property type="match status" value="1"/>
</dbReference>
<keyword evidence="8 10" id="KW-1133">Transmembrane helix</keyword>
<evidence type="ECO:0000256" key="5">
    <source>
        <dbReference type="ARBA" id="ARBA00022481"/>
    </source>
</evidence>
<evidence type="ECO:0000256" key="10">
    <source>
        <dbReference type="SAM" id="Phobius"/>
    </source>
</evidence>
<dbReference type="PROSITE" id="PS00409">
    <property type="entry name" value="PROKAR_NTER_METHYL"/>
    <property type="match status" value="1"/>
</dbReference>
<dbReference type="Pfam" id="PF07963">
    <property type="entry name" value="N_methyl"/>
    <property type="match status" value="1"/>
</dbReference>
<evidence type="ECO:0000256" key="3">
    <source>
        <dbReference type="ARBA" id="ARBA00021539"/>
    </source>
</evidence>
<evidence type="ECO:0000313" key="11">
    <source>
        <dbReference type="EMBL" id="MBD2858552.1"/>
    </source>
</evidence>
<keyword evidence="5" id="KW-0488">Methylation</keyword>
<evidence type="ECO:0000256" key="9">
    <source>
        <dbReference type="ARBA" id="ARBA00023136"/>
    </source>
</evidence>
<dbReference type="GO" id="GO:0005886">
    <property type="term" value="C:plasma membrane"/>
    <property type="evidence" value="ECO:0007669"/>
    <property type="project" value="UniProtKB-SubCell"/>
</dbReference>
<keyword evidence="4" id="KW-1003">Cell membrane</keyword>
<evidence type="ECO:0000256" key="4">
    <source>
        <dbReference type="ARBA" id="ARBA00022475"/>
    </source>
</evidence>
<dbReference type="AlphaFoldDB" id="A0A927C2B1"/>
<comment type="similarity">
    <text evidence="2">Belongs to the GSP J family.</text>
</comment>
<feature type="transmembrane region" description="Helical" evidence="10">
    <location>
        <begin position="20"/>
        <end position="38"/>
    </location>
</feature>
<organism evidence="11 12">
    <name type="scientific">Spongiibacter pelagi</name>
    <dbReference type="NCBI Taxonomy" id="2760804"/>
    <lineage>
        <taxon>Bacteria</taxon>
        <taxon>Pseudomonadati</taxon>
        <taxon>Pseudomonadota</taxon>
        <taxon>Gammaproteobacteria</taxon>
        <taxon>Cellvibrionales</taxon>
        <taxon>Spongiibacteraceae</taxon>
        <taxon>Spongiibacter</taxon>
    </lineage>
</organism>